<evidence type="ECO:0000256" key="7">
    <source>
        <dbReference type="SAM" id="MobiDB-lite"/>
    </source>
</evidence>
<keyword evidence="6" id="KW-0175">Coiled coil</keyword>
<keyword evidence="2" id="KW-0645">Protease</keyword>
<comment type="caution">
    <text evidence="10">The sequence shown here is derived from an EMBL/GenBank/DDBJ whole genome shotgun (WGS) entry which is preliminary data.</text>
</comment>
<keyword evidence="4" id="KW-0378">Hydrolase</keyword>
<keyword evidence="3 8" id="KW-0732">Signal</keyword>
<evidence type="ECO:0000256" key="3">
    <source>
        <dbReference type="ARBA" id="ARBA00022729"/>
    </source>
</evidence>
<keyword evidence="5" id="KW-0788">Thiol protease</keyword>
<organism evidence="10 11">
    <name type="scientific">Collinsella ihumii</name>
    <dbReference type="NCBI Taxonomy" id="1720204"/>
    <lineage>
        <taxon>Bacteria</taxon>
        <taxon>Bacillati</taxon>
        <taxon>Actinomycetota</taxon>
        <taxon>Coriobacteriia</taxon>
        <taxon>Coriobacteriales</taxon>
        <taxon>Coriobacteriaceae</taxon>
        <taxon>Collinsella</taxon>
    </lineage>
</organism>
<dbReference type="AlphaFoldDB" id="A0AAW7K3A0"/>
<sequence>MKLKRTRTTLALLLSGALTFSTVPVALYAEPTATLQEQVDEAYSTLMTYTQELEYANNQLFQVQEDLASIQEQIKQTESDIATKQAELEEGQAALSDRVSVLYKQGGFNLMSVVLGVSDFEELFSRVYYANKVAEQDAALVNSVKTTKAELEEKQSALAAQEAEQKQLVSDQEAKTSEVQTKLSVQQSYYNGLDSELQTQLAAEAAARAAEAAAEAERAQEQENNSDGGSTTDTTTGGDTNTDANTPDASTPSGGTSSPSTPNTPSGGGSDNTVTTPDPEPEPEPEPEPPTDTGNTDSGNAPSGVVDVALAQVGKPYVWAASGPDSFDCSGLTSYAYRQMGISIPHSSQSQYNLVSSKGHLVYSVSALSPGDLVFWGYGGSGSSIYHVGMYIGGGQYVHASMPGVGVVVGTLSTGGNFAGGGSPV</sequence>
<feature type="region of interest" description="Disordered" evidence="7">
    <location>
        <begin position="208"/>
        <end position="303"/>
    </location>
</feature>
<feature type="chain" id="PRO_5043364374" evidence="8">
    <location>
        <begin position="30"/>
        <end position="425"/>
    </location>
</feature>
<dbReference type="PROSITE" id="PS51935">
    <property type="entry name" value="NLPC_P60"/>
    <property type="match status" value="1"/>
</dbReference>
<reference evidence="10" key="1">
    <citation type="submission" date="2023-06" db="EMBL/GenBank/DDBJ databases">
        <authorList>
            <person name="Zeman M."/>
            <person name="Kubasova T."/>
            <person name="Jahodarova E."/>
            <person name="Nykrynova M."/>
            <person name="Rychlik I."/>
        </authorList>
    </citation>
    <scope>NUCLEOTIDE SEQUENCE</scope>
    <source>
        <strain evidence="10">15_COKtk</strain>
    </source>
</reference>
<dbReference type="SUPFAM" id="SSF54001">
    <property type="entry name" value="Cysteine proteinases"/>
    <property type="match status" value="1"/>
</dbReference>
<evidence type="ECO:0000256" key="5">
    <source>
        <dbReference type="ARBA" id="ARBA00022807"/>
    </source>
</evidence>
<evidence type="ECO:0000256" key="8">
    <source>
        <dbReference type="SAM" id="SignalP"/>
    </source>
</evidence>
<dbReference type="InterPro" id="IPR051202">
    <property type="entry name" value="Peptidase_C40"/>
</dbReference>
<dbReference type="InterPro" id="IPR057309">
    <property type="entry name" value="PcsB_CC"/>
</dbReference>
<dbReference type="GO" id="GO:0008234">
    <property type="term" value="F:cysteine-type peptidase activity"/>
    <property type="evidence" value="ECO:0007669"/>
    <property type="project" value="UniProtKB-KW"/>
</dbReference>
<evidence type="ECO:0000313" key="10">
    <source>
        <dbReference type="EMBL" id="MDN0069682.1"/>
    </source>
</evidence>
<feature type="coiled-coil region" evidence="6">
    <location>
        <begin position="53"/>
        <end position="94"/>
    </location>
</feature>
<protein>
    <submittedName>
        <fullName evidence="10">NlpC/P60 family protein</fullName>
    </submittedName>
</protein>
<dbReference type="Gene3D" id="3.90.1720.10">
    <property type="entry name" value="endopeptidase domain like (from Nostoc punctiforme)"/>
    <property type="match status" value="1"/>
</dbReference>
<feature type="domain" description="NlpC/P60" evidence="9">
    <location>
        <begin position="299"/>
        <end position="425"/>
    </location>
</feature>
<feature type="coiled-coil region" evidence="6">
    <location>
        <begin position="144"/>
        <end position="171"/>
    </location>
</feature>
<dbReference type="Gene3D" id="6.10.250.3150">
    <property type="match status" value="1"/>
</dbReference>
<dbReference type="GO" id="GO:0006508">
    <property type="term" value="P:proteolysis"/>
    <property type="evidence" value="ECO:0007669"/>
    <property type="project" value="UniProtKB-KW"/>
</dbReference>
<dbReference type="PANTHER" id="PTHR47053">
    <property type="entry name" value="MUREIN DD-ENDOPEPTIDASE MEPH-RELATED"/>
    <property type="match status" value="1"/>
</dbReference>
<gene>
    <name evidence="10" type="ORF">QVN40_08210</name>
</gene>
<dbReference type="InterPro" id="IPR000064">
    <property type="entry name" value="NLP_P60_dom"/>
</dbReference>
<accession>A0AAW7K3A0</accession>
<comment type="similarity">
    <text evidence="1">Belongs to the peptidase C40 family.</text>
</comment>
<evidence type="ECO:0000256" key="4">
    <source>
        <dbReference type="ARBA" id="ARBA00022801"/>
    </source>
</evidence>
<dbReference type="RefSeq" id="WP_289827344.1">
    <property type="nucleotide sequence ID" value="NZ_JAUEIR010000007.1"/>
</dbReference>
<dbReference type="Pfam" id="PF00877">
    <property type="entry name" value="NLPC_P60"/>
    <property type="match status" value="1"/>
</dbReference>
<dbReference type="EMBL" id="JAUEIR010000007">
    <property type="protein sequence ID" value="MDN0069682.1"/>
    <property type="molecule type" value="Genomic_DNA"/>
</dbReference>
<evidence type="ECO:0000259" key="9">
    <source>
        <dbReference type="PROSITE" id="PS51935"/>
    </source>
</evidence>
<feature type="compositionally biased region" description="Low complexity" evidence="7">
    <location>
        <begin position="222"/>
        <end position="265"/>
    </location>
</feature>
<evidence type="ECO:0000313" key="11">
    <source>
        <dbReference type="Proteomes" id="UP001168505"/>
    </source>
</evidence>
<name>A0AAW7K3A0_9ACTN</name>
<dbReference type="InterPro" id="IPR038765">
    <property type="entry name" value="Papain-like_cys_pep_sf"/>
</dbReference>
<feature type="compositionally biased region" description="Acidic residues" evidence="7">
    <location>
        <begin position="279"/>
        <end position="289"/>
    </location>
</feature>
<evidence type="ECO:0000256" key="6">
    <source>
        <dbReference type="SAM" id="Coils"/>
    </source>
</evidence>
<dbReference type="Proteomes" id="UP001168505">
    <property type="component" value="Unassembled WGS sequence"/>
</dbReference>
<proteinExistence type="inferred from homology"/>
<evidence type="ECO:0000256" key="1">
    <source>
        <dbReference type="ARBA" id="ARBA00007074"/>
    </source>
</evidence>
<evidence type="ECO:0000256" key="2">
    <source>
        <dbReference type="ARBA" id="ARBA00022670"/>
    </source>
</evidence>
<reference evidence="10" key="2">
    <citation type="submission" date="2023-08" db="EMBL/GenBank/DDBJ databases">
        <title>Identification and characterization of horizontal gene transfer across gut microbiota members of farm animals based on homology search.</title>
        <authorList>
            <person name="Schwarzerova J."/>
            <person name="Nykrynova M."/>
            <person name="Jureckova K."/>
            <person name="Cejkova D."/>
            <person name="Rychlik I."/>
        </authorList>
    </citation>
    <scope>NUCLEOTIDE SEQUENCE</scope>
    <source>
        <strain evidence="10">15_COKtk</strain>
    </source>
</reference>
<feature type="signal peptide" evidence="8">
    <location>
        <begin position="1"/>
        <end position="29"/>
    </location>
</feature>
<dbReference type="Pfam" id="PF24568">
    <property type="entry name" value="CC_PcsB"/>
    <property type="match status" value="1"/>
</dbReference>
<dbReference type="PANTHER" id="PTHR47053:SF1">
    <property type="entry name" value="MUREIN DD-ENDOPEPTIDASE MEPH-RELATED"/>
    <property type="match status" value="1"/>
</dbReference>